<evidence type="ECO:0000259" key="6">
    <source>
        <dbReference type="PROSITE" id="PS50086"/>
    </source>
</evidence>
<dbReference type="InterPro" id="IPR036873">
    <property type="entry name" value="Rhodanese-like_dom_sf"/>
</dbReference>
<dbReference type="SMART" id="SM00164">
    <property type="entry name" value="TBC"/>
    <property type="match status" value="1"/>
</dbReference>
<dbReference type="InterPro" id="IPR001763">
    <property type="entry name" value="Rhodanese-like_dom"/>
</dbReference>
<evidence type="ECO:0000256" key="1">
    <source>
        <dbReference type="ARBA" id="ARBA00004601"/>
    </source>
</evidence>
<evidence type="ECO:0000256" key="3">
    <source>
        <dbReference type="ARBA" id="ARBA00022473"/>
    </source>
</evidence>
<keyword evidence="4" id="KW-0333">Golgi apparatus</keyword>
<proteinExistence type="predicted"/>
<dbReference type="Gene3D" id="1.10.472.80">
    <property type="entry name" value="Ypt/Rab-GAP domain of gyp1p, domain 3"/>
    <property type="match status" value="1"/>
</dbReference>
<dbReference type="Gene3D" id="3.40.250.10">
    <property type="entry name" value="Rhodanese-like domain"/>
    <property type="match status" value="1"/>
</dbReference>
<dbReference type="InterPro" id="IPR035969">
    <property type="entry name" value="Rab-GAP_TBC_sf"/>
</dbReference>
<dbReference type="GO" id="GO:0099041">
    <property type="term" value="P:vesicle tethering to Golgi"/>
    <property type="evidence" value="ECO:0007669"/>
    <property type="project" value="TreeGrafter"/>
</dbReference>
<dbReference type="PROSITE" id="PS50086">
    <property type="entry name" value="TBC_RABGAP"/>
    <property type="match status" value="1"/>
</dbReference>
<dbReference type="SUPFAM" id="SSF47923">
    <property type="entry name" value="Ypt/Rab-GAP domain of gyp1p"/>
    <property type="match status" value="1"/>
</dbReference>
<dbReference type="GO" id="GO:0005802">
    <property type="term" value="C:trans-Golgi network"/>
    <property type="evidence" value="ECO:0007669"/>
    <property type="project" value="TreeGrafter"/>
</dbReference>
<dbReference type="EMBL" id="MTYJ01000020">
    <property type="protein sequence ID" value="OQV21932.1"/>
    <property type="molecule type" value="Genomic_DNA"/>
</dbReference>
<evidence type="ECO:0000259" key="7">
    <source>
        <dbReference type="PROSITE" id="PS50206"/>
    </source>
</evidence>
<dbReference type="OrthoDB" id="73307at2759"/>
<keyword evidence="9" id="KW-1185">Reference proteome</keyword>
<dbReference type="CDD" id="cd20788">
    <property type="entry name" value="TBC1D23_C-like"/>
    <property type="match status" value="1"/>
</dbReference>
<keyword evidence="3" id="KW-0217">Developmental protein</keyword>
<evidence type="ECO:0000256" key="5">
    <source>
        <dbReference type="SAM" id="MobiDB-lite"/>
    </source>
</evidence>
<name>A0A1W0X3R2_HYPEX</name>
<dbReference type="Pfam" id="PF00566">
    <property type="entry name" value="RabGAP-TBC"/>
    <property type="match status" value="1"/>
</dbReference>
<dbReference type="Pfam" id="PF00581">
    <property type="entry name" value="Rhodanese"/>
    <property type="match status" value="1"/>
</dbReference>
<dbReference type="PANTHER" id="PTHR13297">
    <property type="entry name" value="TBC1 DOMAIN FAMILY MEMBER 23-RELATED"/>
    <property type="match status" value="1"/>
</dbReference>
<evidence type="ECO:0000313" key="8">
    <source>
        <dbReference type="EMBL" id="OQV21932.1"/>
    </source>
</evidence>
<feature type="domain" description="Rhodanese" evidence="7">
    <location>
        <begin position="386"/>
        <end position="494"/>
    </location>
</feature>
<feature type="domain" description="Rab-GAP TBC" evidence="6">
    <location>
        <begin position="90"/>
        <end position="276"/>
    </location>
</feature>
<reference evidence="9" key="1">
    <citation type="submission" date="2017-01" db="EMBL/GenBank/DDBJ databases">
        <title>Comparative genomics of anhydrobiosis in the tardigrade Hypsibius dujardini.</title>
        <authorList>
            <person name="Yoshida Y."/>
            <person name="Koutsovoulos G."/>
            <person name="Laetsch D."/>
            <person name="Stevens L."/>
            <person name="Kumar S."/>
            <person name="Horikawa D."/>
            <person name="Ishino K."/>
            <person name="Komine S."/>
            <person name="Tomita M."/>
            <person name="Blaxter M."/>
            <person name="Arakawa K."/>
        </authorList>
    </citation>
    <scope>NUCLEOTIDE SEQUENCE [LARGE SCALE GENOMIC DNA]</scope>
    <source>
        <strain evidence="9">Z151</strain>
    </source>
</reference>
<dbReference type="Proteomes" id="UP000192578">
    <property type="component" value="Unassembled WGS sequence"/>
</dbReference>
<dbReference type="SUPFAM" id="SSF52821">
    <property type="entry name" value="Rhodanese/Cell cycle control phosphatase"/>
    <property type="match status" value="1"/>
</dbReference>
<evidence type="ECO:0000256" key="2">
    <source>
        <dbReference type="ARBA" id="ARBA00014207"/>
    </source>
</evidence>
<evidence type="ECO:0000256" key="4">
    <source>
        <dbReference type="ARBA" id="ARBA00023034"/>
    </source>
</evidence>
<dbReference type="PROSITE" id="PS50206">
    <property type="entry name" value="RHODANESE_3"/>
    <property type="match status" value="1"/>
</dbReference>
<feature type="region of interest" description="Disordered" evidence="5">
    <location>
        <begin position="1"/>
        <end position="63"/>
    </location>
</feature>
<dbReference type="PANTHER" id="PTHR13297:SF5">
    <property type="entry name" value="TBC1 DOMAIN FAMILY MEMBER 23"/>
    <property type="match status" value="1"/>
</dbReference>
<sequence>MAEVKENLKAPPTERQTSKESSPEDLESTVNSAPGDESWTMVSESSMPDDMAADGEGENSKNPEWIPELRQALDEQCGLFEVCRIASGRVLPEDLRVRAWQACLDIPWNADEQSSNFSSWDGMFSLESQSVLREQCKKMIDKCDLETEVEKLSAQSDIESVITAFCSTRKVDYVPHSGWLEILEALVHFELPTSLLYEFFSVILKKYVPKDGPKNEVIHHLFRLIVLYHDPELCNFIDSKRVTFDKFSTTWFASLLAASCKVDTLNAVWDIYFQNDDPFLVMFLGLVLLESQRDQIMERKEDSKEELCTFLKEIPAGMAPEDVVDFYEIANSYLVTTPKSLREANWTTLFGSRPVSPTKRLHIPIPQALCLPVTTDEIVTAATRHSGCRFFVIDCRPPEQYNSGHLVTAFHLDAQLLIQDAPAFNAAVDRLLASQKQAIEANSVAGGEHLCFMGSGFEAEDQYVHMVVARMLQRHHKYVSVADGGYEALLFYIEANALEADRVLAGTDVKKAKGKQTEVVAKPTAVTASSSFFGKLTSAMKTQLPIVKDKIATYISNPQASTSSAPVRHVSADDRPRKAQYRPQNVFVFDEEDEDYEDKLDLSDGDLQNWKEFIRRPDVLAHFECREYVSNDQAVPALLVISETDIYNFRPSADQPEMATMISQHSLMDVLKIVCRRKIPELITIKYGTMEGRDVVVTDIERFYIAKSGDAIKAMKLQILKIISENEGRQFEME</sequence>
<gene>
    <name evidence="8" type="ORF">BV898_04145</name>
</gene>
<dbReference type="AlphaFoldDB" id="A0A1W0X3R2"/>
<dbReference type="InterPro" id="IPR045799">
    <property type="entry name" value="TBC1D23_C"/>
</dbReference>
<evidence type="ECO:0000313" key="9">
    <source>
        <dbReference type="Proteomes" id="UP000192578"/>
    </source>
</evidence>
<dbReference type="GO" id="GO:0005829">
    <property type="term" value="C:cytosol"/>
    <property type="evidence" value="ECO:0007669"/>
    <property type="project" value="GOC"/>
</dbReference>
<organism evidence="8 9">
    <name type="scientific">Hypsibius exemplaris</name>
    <name type="common">Freshwater tardigrade</name>
    <dbReference type="NCBI Taxonomy" id="2072580"/>
    <lineage>
        <taxon>Eukaryota</taxon>
        <taxon>Metazoa</taxon>
        <taxon>Ecdysozoa</taxon>
        <taxon>Tardigrada</taxon>
        <taxon>Eutardigrada</taxon>
        <taxon>Parachela</taxon>
        <taxon>Hypsibioidea</taxon>
        <taxon>Hypsibiidae</taxon>
        <taxon>Hypsibius</taxon>
    </lineage>
</organism>
<dbReference type="GO" id="GO:0042147">
    <property type="term" value="P:retrograde transport, endosome to Golgi"/>
    <property type="evidence" value="ECO:0007669"/>
    <property type="project" value="InterPro"/>
</dbReference>
<protein>
    <recommendedName>
        <fullName evidence="2">TBC1 domain family member 23</fullName>
    </recommendedName>
</protein>
<comment type="subcellular location">
    <subcellularLocation>
        <location evidence="1">Golgi apparatus</location>
        <location evidence="1">trans-Golgi network</location>
    </subcellularLocation>
</comment>
<accession>A0A1W0X3R2</accession>
<dbReference type="Pfam" id="PF19430">
    <property type="entry name" value="TBC1D23_C"/>
    <property type="match status" value="1"/>
</dbReference>
<dbReference type="InterPro" id="IPR000195">
    <property type="entry name" value="Rab-GAP-TBC_dom"/>
</dbReference>
<comment type="caution">
    <text evidence="8">The sequence shown here is derived from an EMBL/GenBank/DDBJ whole genome shotgun (WGS) entry which is preliminary data.</text>
</comment>
<dbReference type="InterPro" id="IPR039755">
    <property type="entry name" value="TBC1D23"/>
</dbReference>